<keyword evidence="2" id="KW-1185">Reference proteome</keyword>
<proteinExistence type="predicted"/>
<comment type="caution">
    <text evidence="1">The sequence shown here is derived from an EMBL/GenBank/DDBJ whole genome shotgun (WGS) entry which is preliminary data.</text>
</comment>
<evidence type="ECO:0000313" key="1">
    <source>
        <dbReference type="EMBL" id="GGZ62670.1"/>
    </source>
</evidence>
<dbReference type="RefSeq" id="WP_189448529.1">
    <property type="nucleotide sequence ID" value="NZ_BMXY01000001.1"/>
</dbReference>
<reference evidence="2" key="1">
    <citation type="journal article" date="2019" name="Int. J. Syst. Evol. Microbiol.">
        <title>The Global Catalogue of Microorganisms (GCM) 10K type strain sequencing project: providing services to taxonomists for standard genome sequencing and annotation.</title>
        <authorList>
            <consortium name="The Broad Institute Genomics Platform"/>
            <consortium name="The Broad Institute Genome Sequencing Center for Infectious Disease"/>
            <person name="Wu L."/>
            <person name="Ma J."/>
        </authorList>
    </citation>
    <scope>NUCLEOTIDE SEQUENCE [LARGE SCALE GENOMIC DNA]</scope>
    <source>
        <strain evidence="2">KCTC 22558</strain>
    </source>
</reference>
<dbReference type="Gene3D" id="3.20.20.410">
    <property type="entry name" value="Protein of unknown function UPF0759"/>
    <property type="match status" value="1"/>
</dbReference>
<dbReference type="InterPro" id="IPR036520">
    <property type="entry name" value="UPF0759_sf"/>
</dbReference>
<evidence type="ECO:0008006" key="3">
    <source>
        <dbReference type="Google" id="ProtNLM"/>
    </source>
</evidence>
<dbReference type="Proteomes" id="UP000643403">
    <property type="component" value="Unassembled WGS sequence"/>
</dbReference>
<dbReference type="EMBL" id="BMXY01000001">
    <property type="protein sequence ID" value="GGZ62670.1"/>
    <property type="molecule type" value="Genomic_DNA"/>
</dbReference>
<protein>
    <recommendedName>
        <fullName evidence="3">DUF72 domain-containing protein</fullName>
    </recommendedName>
</protein>
<dbReference type="PANTHER" id="PTHR30348">
    <property type="entry name" value="UNCHARACTERIZED PROTEIN YECE"/>
    <property type="match status" value="1"/>
</dbReference>
<sequence length="299" mass="33195">MHGRPHEILLSDRTPRTSAFLSTAPAVFGSGVPAVDGIRIGIGGWTYAPWRHTFYPPGLVSRRELEYASRRFSTIEINGTFYGARRASEYAQWREQTPPGFVFSVKAPQHITQRGPLARCGKAAWAFLNGGLAELGDRLGPVLWHMPPSRLFDPDDLAAFLDLLPRTLDGRPLRHVIEPSHPSFLDPRYVEVARSFGAATVFTDAPDMPAFGDVTGRVVYVRLMRSRVETHDGYAADELDAWLDRAKLWSEGGEPDDVPRITAPAAPLGQREVYVYFIGGAKQRNPAAAMGMISRLLRR</sequence>
<organism evidence="1 2">
    <name type="scientific">Cognatilysobacter xinjiangensis</name>
    <dbReference type="NCBI Taxonomy" id="546892"/>
    <lineage>
        <taxon>Bacteria</taxon>
        <taxon>Pseudomonadati</taxon>
        <taxon>Pseudomonadota</taxon>
        <taxon>Gammaproteobacteria</taxon>
        <taxon>Lysobacterales</taxon>
        <taxon>Lysobacteraceae</taxon>
        <taxon>Cognatilysobacter</taxon>
    </lineage>
</organism>
<dbReference type="Pfam" id="PF01904">
    <property type="entry name" value="DUF72"/>
    <property type="match status" value="1"/>
</dbReference>
<gene>
    <name evidence="1" type="ORF">GCM10008101_16100</name>
</gene>
<name>A0ABQ3C098_9GAMM</name>
<accession>A0ABQ3C098</accession>
<dbReference type="SUPFAM" id="SSF117396">
    <property type="entry name" value="TM1631-like"/>
    <property type="match status" value="1"/>
</dbReference>
<dbReference type="PANTHER" id="PTHR30348:SF4">
    <property type="entry name" value="DUF72 DOMAIN-CONTAINING PROTEIN"/>
    <property type="match status" value="1"/>
</dbReference>
<dbReference type="InterPro" id="IPR002763">
    <property type="entry name" value="DUF72"/>
</dbReference>
<evidence type="ECO:0000313" key="2">
    <source>
        <dbReference type="Proteomes" id="UP000643403"/>
    </source>
</evidence>